<reference evidence="3 4" key="1">
    <citation type="submission" date="2014-03" db="EMBL/GenBank/DDBJ databases">
        <title>Genomics of Bifidobacteria.</title>
        <authorList>
            <person name="Ventura M."/>
            <person name="Milani C."/>
            <person name="Lugli G.A."/>
        </authorList>
    </citation>
    <scope>NUCLEOTIDE SEQUENCE [LARGE SCALE GENOMIC DNA]</scope>
    <source>
        <strain evidence="3 4">LMG 21589</strain>
    </source>
</reference>
<dbReference type="AlphaFoldDB" id="A0A087DIX3"/>
<sequence length="124" mass="14233">MIRRHHYGDVVWADLDPAAGHEQNKRRPLIVVSNDEYNRYNNLVMTVPITSNHEYPLHINVGLIPTEDGGEVYGWAEIEQAKSLDLDARNASKVASLEEETMERITVMLLSGLMRPSMRIERIY</sequence>
<dbReference type="RefSeq" id="WP_033519412.1">
    <property type="nucleotide sequence ID" value="NZ_CAUPKV010000001.1"/>
</dbReference>
<dbReference type="GO" id="GO:0003677">
    <property type="term" value="F:DNA binding"/>
    <property type="evidence" value="ECO:0007669"/>
    <property type="project" value="InterPro"/>
</dbReference>
<dbReference type="EMBL" id="JGZO01000002">
    <property type="protein sequence ID" value="KFI95473.1"/>
    <property type="molecule type" value="Genomic_DNA"/>
</dbReference>
<proteinExistence type="inferred from homology"/>
<dbReference type="SUPFAM" id="SSF50118">
    <property type="entry name" value="Cell growth inhibitor/plasmid maintenance toxic component"/>
    <property type="match status" value="1"/>
</dbReference>
<organism evidence="3 4">
    <name type="scientific">Bifidobacterium scardovii</name>
    <dbReference type="NCBI Taxonomy" id="158787"/>
    <lineage>
        <taxon>Bacteria</taxon>
        <taxon>Bacillati</taxon>
        <taxon>Actinomycetota</taxon>
        <taxon>Actinomycetes</taxon>
        <taxon>Bifidobacteriales</taxon>
        <taxon>Bifidobacteriaceae</taxon>
        <taxon>Bifidobacterium</taxon>
    </lineage>
</organism>
<accession>A0A087DIX3</accession>
<dbReference type="Pfam" id="PF02452">
    <property type="entry name" value="PemK_toxin"/>
    <property type="match status" value="1"/>
</dbReference>
<dbReference type="GeneID" id="85165457"/>
<dbReference type="eggNOG" id="COG2337">
    <property type="taxonomic scope" value="Bacteria"/>
</dbReference>
<dbReference type="InterPro" id="IPR003477">
    <property type="entry name" value="PemK-like"/>
</dbReference>
<dbReference type="GO" id="GO:0004521">
    <property type="term" value="F:RNA endonuclease activity"/>
    <property type="evidence" value="ECO:0007669"/>
    <property type="project" value="TreeGrafter"/>
</dbReference>
<gene>
    <name evidence="3" type="ORF">BSCA_0504</name>
</gene>
<dbReference type="OrthoDB" id="9808744at2"/>
<comment type="caution">
    <text evidence="3">The sequence shown here is derived from an EMBL/GenBank/DDBJ whole genome shotgun (WGS) entry which is preliminary data.</text>
</comment>
<keyword evidence="4" id="KW-1185">Reference proteome</keyword>
<evidence type="ECO:0000256" key="2">
    <source>
        <dbReference type="ARBA" id="ARBA00022649"/>
    </source>
</evidence>
<protein>
    <submittedName>
        <fullName evidence="3">PemK family transcriptional regulator</fullName>
    </submittedName>
</protein>
<evidence type="ECO:0000313" key="3">
    <source>
        <dbReference type="EMBL" id="KFI95473.1"/>
    </source>
</evidence>
<dbReference type="Proteomes" id="UP000029033">
    <property type="component" value="Unassembled WGS sequence"/>
</dbReference>
<dbReference type="STRING" id="158787.BSCA_0504"/>
<evidence type="ECO:0000313" key="4">
    <source>
        <dbReference type="Proteomes" id="UP000029033"/>
    </source>
</evidence>
<keyword evidence="2" id="KW-1277">Toxin-antitoxin system</keyword>
<comment type="similarity">
    <text evidence="1">Belongs to the PemK/MazF family.</text>
</comment>
<dbReference type="PANTHER" id="PTHR33988">
    <property type="entry name" value="ENDORIBONUCLEASE MAZF-RELATED"/>
    <property type="match status" value="1"/>
</dbReference>
<dbReference type="Gene3D" id="2.30.30.110">
    <property type="match status" value="1"/>
</dbReference>
<evidence type="ECO:0000256" key="1">
    <source>
        <dbReference type="ARBA" id="ARBA00007521"/>
    </source>
</evidence>
<dbReference type="InterPro" id="IPR011067">
    <property type="entry name" value="Plasmid_toxin/cell-grow_inhib"/>
</dbReference>
<name>A0A087DIX3_9BIFI</name>
<dbReference type="GO" id="GO:0016075">
    <property type="term" value="P:rRNA catabolic process"/>
    <property type="evidence" value="ECO:0007669"/>
    <property type="project" value="TreeGrafter"/>
</dbReference>
<dbReference type="GO" id="GO:0006402">
    <property type="term" value="P:mRNA catabolic process"/>
    <property type="evidence" value="ECO:0007669"/>
    <property type="project" value="TreeGrafter"/>
</dbReference>